<keyword evidence="4" id="KW-1185">Reference proteome</keyword>
<gene>
    <name evidence="3" type="ORF">SAMN02745118_00407</name>
</gene>
<protein>
    <submittedName>
        <fullName evidence="3">Sigma E regulatory protein, MucB/RseB</fullName>
    </submittedName>
</protein>
<name>A0A1T4JU30_9FIRM</name>
<dbReference type="Proteomes" id="UP000190625">
    <property type="component" value="Unassembled WGS sequence"/>
</dbReference>
<organism evidence="3 4">
    <name type="scientific">Selenihalanaerobacter shriftii</name>
    <dbReference type="NCBI Taxonomy" id="142842"/>
    <lineage>
        <taxon>Bacteria</taxon>
        <taxon>Bacillati</taxon>
        <taxon>Bacillota</taxon>
        <taxon>Clostridia</taxon>
        <taxon>Halanaerobiales</taxon>
        <taxon>Halobacteroidaceae</taxon>
        <taxon>Selenihalanaerobacter</taxon>
    </lineage>
</organism>
<evidence type="ECO:0000256" key="1">
    <source>
        <dbReference type="SAM" id="SignalP"/>
    </source>
</evidence>
<proteinExistence type="predicted"/>
<dbReference type="STRING" id="142842.SAMN02745118_00407"/>
<accession>A0A1T4JU30</accession>
<dbReference type="InterPro" id="IPR033399">
    <property type="entry name" value="TP_0789-like"/>
</dbReference>
<dbReference type="Gene3D" id="2.50.20.10">
    <property type="entry name" value="Lipoprotein localisation LolA/LolB/LppX"/>
    <property type="match status" value="1"/>
</dbReference>
<sequence>MKKITVGLVLILVLSMSMNVLAMNGKEVMQKVDDRATGDSMHALMGMDLIEKDGEVKRRVIEVWGEIYNQEKDLMKTVMEFKAPAAVKGTRFLQIENANRDDDKWIYLPALGRVRRISSSEGDSSFMGSDFTYDDMETREVAEDDHKLLRTEKLGKYECYVVKSVPKDMEASQYAKRISWITKKHSIPVKIEMYSKQTGEVQKLLKVKQNIKKVNGIWTIFSTIMEDKETGHSTRLYIKRNKSGNPYIEYNKRISSARFTQRFLKTGR</sequence>
<dbReference type="Pfam" id="PF17131">
    <property type="entry name" value="LolA_like"/>
    <property type="match status" value="1"/>
</dbReference>
<dbReference type="EMBL" id="FUWM01000004">
    <property type="protein sequence ID" value="SJZ33615.1"/>
    <property type="molecule type" value="Genomic_DNA"/>
</dbReference>
<evidence type="ECO:0000259" key="2">
    <source>
        <dbReference type="Pfam" id="PF17131"/>
    </source>
</evidence>
<keyword evidence="1" id="KW-0732">Signal</keyword>
<dbReference type="RefSeq" id="WP_078808926.1">
    <property type="nucleotide sequence ID" value="NZ_FUWM01000004.1"/>
</dbReference>
<feature type="domain" description="Uncharacterized protein TP-0789" evidence="2">
    <location>
        <begin position="76"/>
        <end position="266"/>
    </location>
</feature>
<reference evidence="4" key="1">
    <citation type="submission" date="2017-02" db="EMBL/GenBank/DDBJ databases">
        <authorList>
            <person name="Varghese N."/>
            <person name="Submissions S."/>
        </authorList>
    </citation>
    <scope>NUCLEOTIDE SEQUENCE [LARGE SCALE GENOMIC DNA]</scope>
    <source>
        <strain evidence="4">ATCC BAA-73</strain>
    </source>
</reference>
<evidence type="ECO:0000313" key="3">
    <source>
        <dbReference type="EMBL" id="SJZ33615.1"/>
    </source>
</evidence>
<feature type="signal peptide" evidence="1">
    <location>
        <begin position="1"/>
        <end position="22"/>
    </location>
</feature>
<dbReference type="OrthoDB" id="9803781at2"/>
<dbReference type="AlphaFoldDB" id="A0A1T4JU30"/>
<dbReference type="CDD" id="cd16329">
    <property type="entry name" value="LolA_like"/>
    <property type="match status" value="1"/>
</dbReference>
<feature type="chain" id="PRO_5013250449" evidence="1">
    <location>
        <begin position="23"/>
        <end position="268"/>
    </location>
</feature>
<evidence type="ECO:0000313" key="4">
    <source>
        <dbReference type="Proteomes" id="UP000190625"/>
    </source>
</evidence>